<proteinExistence type="predicted"/>
<reference evidence="2 3" key="1">
    <citation type="submission" date="2022-04" db="EMBL/GenBank/DDBJ databases">
        <authorList>
            <person name="Huq M.A."/>
        </authorList>
    </citation>
    <scope>NUCLEOTIDE SEQUENCE [LARGE SCALE GENOMIC DNA]</scope>
    <source>
        <strain evidence="2 3">MAH-33</strain>
    </source>
</reference>
<feature type="domain" description="HTH cro/C1-type" evidence="1">
    <location>
        <begin position="130"/>
        <end position="184"/>
    </location>
</feature>
<keyword evidence="3" id="KW-1185">Reference proteome</keyword>
<dbReference type="RefSeq" id="WP_247230899.1">
    <property type="nucleotide sequence ID" value="NZ_JALKHS010000006.1"/>
</dbReference>
<dbReference type="PROSITE" id="PS50943">
    <property type="entry name" value="HTH_CROC1"/>
    <property type="match status" value="1"/>
</dbReference>
<organism evidence="2 3">
    <name type="scientific">Sphingobium agri</name>
    <dbReference type="NCBI Taxonomy" id="2933566"/>
    <lineage>
        <taxon>Bacteria</taxon>
        <taxon>Pseudomonadati</taxon>
        <taxon>Pseudomonadota</taxon>
        <taxon>Alphaproteobacteria</taxon>
        <taxon>Sphingomonadales</taxon>
        <taxon>Sphingomonadaceae</taxon>
        <taxon>Sphingobium</taxon>
    </lineage>
</organism>
<dbReference type="EMBL" id="JALKHS010000006">
    <property type="protein sequence ID" value="MCK0531216.1"/>
    <property type="molecule type" value="Genomic_DNA"/>
</dbReference>
<dbReference type="InterPro" id="IPR009875">
    <property type="entry name" value="PilZ_domain"/>
</dbReference>
<evidence type="ECO:0000313" key="3">
    <source>
        <dbReference type="Proteomes" id="UP001203512"/>
    </source>
</evidence>
<dbReference type="InterPro" id="IPR001387">
    <property type="entry name" value="Cro/C1-type_HTH"/>
</dbReference>
<dbReference type="SMART" id="SM00530">
    <property type="entry name" value="HTH_XRE"/>
    <property type="match status" value="1"/>
</dbReference>
<protein>
    <submittedName>
        <fullName evidence="2">Helix-turn-helix domain-containing protein</fullName>
    </submittedName>
</protein>
<sequence length="236" mass="25751">MAIEPILEQTQERGDKRADVRWPIRLEAPGSVGEGATDVVVHDISTAGMLIETSSQLKLGQALLLSLPEAGSVSAHVVWQDEPLFGCRFDEPLPQAAVSATRLRSTMRGDGRPVDHVANAKGPEMLPARLRRLRRERGLSREALSQLTGFSKPSLWAWEVGKTMPRRRSLVALAQAFGLTEQQLLVGEPPVASHDPAITGTARPGQQLHDVIDSAKREIAKHAGVDVSQVQIRIDY</sequence>
<dbReference type="Gene3D" id="1.10.260.40">
    <property type="entry name" value="lambda repressor-like DNA-binding domains"/>
    <property type="match status" value="1"/>
</dbReference>
<evidence type="ECO:0000313" key="2">
    <source>
        <dbReference type="EMBL" id="MCK0531216.1"/>
    </source>
</evidence>
<dbReference type="Proteomes" id="UP001203512">
    <property type="component" value="Unassembled WGS sequence"/>
</dbReference>
<name>A0ABT0DVS1_9SPHN</name>
<gene>
    <name evidence="2" type="ORF">MU848_06420</name>
</gene>
<dbReference type="InterPro" id="IPR010982">
    <property type="entry name" value="Lambda_DNA-bd_dom_sf"/>
</dbReference>
<dbReference type="CDD" id="cd00093">
    <property type="entry name" value="HTH_XRE"/>
    <property type="match status" value="1"/>
</dbReference>
<dbReference type="Pfam" id="PF07238">
    <property type="entry name" value="PilZ"/>
    <property type="match status" value="1"/>
</dbReference>
<dbReference type="SUPFAM" id="SSF47413">
    <property type="entry name" value="lambda repressor-like DNA-binding domains"/>
    <property type="match status" value="1"/>
</dbReference>
<dbReference type="Pfam" id="PF13560">
    <property type="entry name" value="HTH_31"/>
    <property type="match status" value="1"/>
</dbReference>
<comment type="caution">
    <text evidence="2">The sequence shown here is derived from an EMBL/GenBank/DDBJ whole genome shotgun (WGS) entry which is preliminary data.</text>
</comment>
<dbReference type="Gene3D" id="2.40.10.220">
    <property type="entry name" value="predicted glycosyltransferase like domains"/>
    <property type="match status" value="1"/>
</dbReference>
<dbReference type="SUPFAM" id="SSF141371">
    <property type="entry name" value="PilZ domain-like"/>
    <property type="match status" value="1"/>
</dbReference>
<accession>A0ABT0DVS1</accession>
<evidence type="ECO:0000259" key="1">
    <source>
        <dbReference type="PROSITE" id="PS50943"/>
    </source>
</evidence>